<proteinExistence type="predicted"/>
<dbReference type="VEuPathDB" id="MicrosporidiaDB:NEDG_02217"/>
<evidence type="ECO:0000256" key="2">
    <source>
        <dbReference type="SAM" id="Phobius"/>
    </source>
</evidence>
<gene>
    <name evidence="3" type="ORF">NEDG_02217</name>
</gene>
<feature type="region of interest" description="Disordered" evidence="1">
    <location>
        <begin position="451"/>
        <end position="476"/>
    </location>
</feature>
<sequence>MAQHRTYIRVFYATAAVLILSGIVVCSVWFWKSSKTNNALDATTRPEHIQAIEPAEAEVPQISPSVLASSHLIAPTETVSQHKEVLKDTQHLIEATIAFFTRAGAGLETTNTDQGRVIAQKQTDRQTIHLMNITLADIPDQILPGIQFTRVHMFGSASSCSTAFSPPEEVERLAKVLHILSTVSIETLCITRFNTNEALPDPPRIAFPTISTLCIAYISPPFLEWLCKAVDLSGCTNPVSILLTDCSITSIRCLDNLGIQKLRGFELEDLQSLKVLDCHLLTKISPTSLGVLKLWRLSNPTEVSTDLATLLVEKRWNDVWMDMRIWNGICSYTKKSMDVVSELWLNVRDLWELDPDKVWIAGTTLGVHEDVPEKLTATAFFGSILTWLVGGREKTETLKSVSIMPIYWMGGANNKHKVQCLAKMVSESEEWSAMLKQKTLYINSTQVPIPEHIPEHTPTLTQKPPQYPHKKRHTQA</sequence>
<evidence type="ECO:0000256" key="1">
    <source>
        <dbReference type="SAM" id="MobiDB-lite"/>
    </source>
</evidence>
<evidence type="ECO:0000313" key="4">
    <source>
        <dbReference type="Proteomes" id="UP000185944"/>
    </source>
</evidence>
<name>A0A177EGA9_9MICR</name>
<evidence type="ECO:0000313" key="3">
    <source>
        <dbReference type="EMBL" id="OAG30746.1"/>
    </source>
</evidence>
<dbReference type="AlphaFoldDB" id="A0A177EGA9"/>
<keyword evidence="4" id="KW-1185">Reference proteome</keyword>
<keyword evidence="2" id="KW-0812">Transmembrane</keyword>
<reference evidence="3 4" key="1">
    <citation type="submission" date="2016-02" db="EMBL/GenBank/DDBJ databases">
        <title>Discovery of a natural microsporidian pathogen with a broad tissue tropism in Caenorhabditis elegans.</title>
        <authorList>
            <person name="Luallen R.J."/>
            <person name="Reinke A.W."/>
            <person name="Tong L."/>
            <person name="Botts M.R."/>
            <person name="Felix M.-A."/>
            <person name="Troemel E.R."/>
        </authorList>
    </citation>
    <scope>NUCLEOTIDE SEQUENCE [LARGE SCALE GENOMIC DNA]</scope>
    <source>
        <strain evidence="3 4">JUm2807</strain>
    </source>
</reference>
<keyword evidence="2" id="KW-0472">Membrane</keyword>
<keyword evidence="2" id="KW-1133">Transmembrane helix</keyword>
<dbReference type="Proteomes" id="UP000185944">
    <property type="component" value="Unassembled WGS sequence"/>
</dbReference>
<protein>
    <submittedName>
        <fullName evidence="3">Uncharacterized protein</fullName>
    </submittedName>
</protein>
<dbReference type="EMBL" id="LTDL01000026">
    <property type="protein sequence ID" value="OAG30746.1"/>
    <property type="molecule type" value="Genomic_DNA"/>
</dbReference>
<dbReference type="GeneID" id="93648567"/>
<comment type="caution">
    <text evidence="3">The sequence shown here is derived from an EMBL/GenBank/DDBJ whole genome shotgun (WGS) entry which is preliminary data.</text>
</comment>
<organism evidence="3 4">
    <name type="scientific">Nematocida displodere</name>
    <dbReference type="NCBI Taxonomy" id="1805483"/>
    <lineage>
        <taxon>Eukaryota</taxon>
        <taxon>Fungi</taxon>
        <taxon>Fungi incertae sedis</taxon>
        <taxon>Microsporidia</taxon>
        <taxon>Nematocida</taxon>
    </lineage>
</organism>
<accession>A0A177EGA9</accession>
<dbReference type="RefSeq" id="XP_067544751.1">
    <property type="nucleotide sequence ID" value="XM_067689635.1"/>
</dbReference>
<feature type="transmembrane region" description="Helical" evidence="2">
    <location>
        <begin position="7"/>
        <end position="31"/>
    </location>
</feature>